<reference evidence="3 4" key="1">
    <citation type="submission" date="2019-03" db="EMBL/GenBank/DDBJ databases">
        <title>Genome sequence of Sphingomonas sp. 17J27-24.</title>
        <authorList>
            <person name="Kim M."/>
            <person name="Maeng S."/>
            <person name="Sathiyaraj S."/>
        </authorList>
    </citation>
    <scope>NUCLEOTIDE SEQUENCE [LARGE SCALE GENOMIC DNA]</scope>
    <source>
        <strain evidence="3 4">17J27-24</strain>
    </source>
</reference>
<dbReference type="Proteomes" id="UP000298213">
    <property type="component" value="Unassembled WGS sequence"/>
</dbReference>
<keyword evidence="2" id="KW-0732">Signal</keyword>
<dbReference type="RefSeq" id="WP_135083726.1">
    <property type="nucleotide sequence ID" value="NZ_SPDV01000004.1"/>
</dbReference>
<evidence type="ECO:0000313" key="3">
    <source>
        <dbReference type="EMBL" id="TFI59670.1"/>
    </source>
</evidence>
<feature type="signal peptide" evidence="2">
    <location>
        <begin position="1"/>
        <end position="23"/>
    </location>
</feature>
<dbReference type="EMBL" id="SPDV01000004">
    <property type="protein sequence ID" value="TFI59670.1"/>
    <property type="molecule type" value="Genomic_DNA"/>
</dbReference>
<feature type="region of interest" description="Disordered" evidence="1">
    <location>
        <begin position="46"/>
        <end position="70"/>
    </location>
</feature>
<proteinExistence type="predicted"/>
<gene>
    <name evidence="3" type="ORF">E2493_03370</name>
</gene>
<keyword evidence="4" id="KW-1185">Reference proteome</keyword>
<organism evidence="3 4">
    <name type="scientific">Sphingomonas parva</name>
    <dbReference type="NCBI Taxonomy" id="2555898"/>
    <lineage>
        <taxon>Bacteria</taxon>
        <taxon>Pseudomonadati</taxon>
        <taxon>Pseudomonadota</taxon>
        <taxon>Alphaproteobacteria</taxon>
        <taxon>Sphingomonadales</taxon>
        <taxon>Sphingomonadaceae</taxon>
        <taxon>Sphingomonas</taxon>
    </lineage>
</organism>
<comment type="caution">
    <text evidence="3">The sequence shown here is derived from an EMBL/GenBank/DDBJ whole genome shotgun (WGS) entry which is preliminary data.</text>
</comment>
<sequence>MPSSLSLLALAPLMLFGSQAPMARNASDTILVSLCLGGQVPIHIPRRDRDGPQGATACHAAAVMPKKKRA</sequence>
<evidence type="ECO:0000256" key="2">
    <source>
        <dbReference type="SAM" id="SignalP"/>
    </source>
</evidence>
<feature type="chain" id="PRO_5021432442" description="Secreted protein" evidence="2">
    <location>
        <begin position="24"/>
        <end position="70"/>
    </location>
</feature>
<protein>
    <recommendedName>
        <fullName evidence="5">Secreted protein</fullName>
    </recommendedName>
</protein>
<name>A0A4Y8ZUI3_9SPHN</name>
<evidence type="ECO:0000313" key="4">
    <source>
        <dbReference type="Proteomes" id="UP000298213"/>
    </source>
</evidence>
<dbReference type="AlphaFoldDB" id="A0A4Y8ZUI3"/>
<evidence type="ECO:0008006" key="5">
    <source>
        <dbReference type="Google" id="ProtNLM"/>
    </source>
</evidence>
<evidence type="ECO:0000256" key="1">
    <source>
        <dbReference type="SAM" id="MobiDB-lite"/>
    </source>
</evidence>
<accession>A0A4Y8ZUI3</accession>